<dbReference type="InterPro" id="IPR011527">
    <property type="entry name" value="ABC1_TM_dom"/>
</dbReference>
<evidence type="ECO:0000313" key="11">
    <source>
        <dbReference type="EMBL" id="MDY5140819.1"/>
    </source>
</evidence>
<sequence>MTVAQRPSSREGHPHSSPAGHAARSTQGPSSRQRPRSRGADPISAPGRRAALIAACLRLATIAAIIAGYVTAAHTSAAPLSTGHLWLAAGFFALAAACALAERVGSTGAARAEERRLRGRLLERTFALARTGTPTPYTAGRLLPLLTDSVERITNYRQGYVGTTIGALLAPFLTLAFIGIAIDPVIGFGVMAALPLIPAGIGLFFRFFRRASTESRRARDTLVDSYLDAIRNMTTIRLFNAGERTEADLARRGEANRRAIMRMLAGNQIVIIVMDGLVGLLLICLTAGLTTARAAHLAPWEALAVALLAVVLLEPLSQVAGFFYIGMGGRAAQKAITRYLAIAPRIVHDGAAAAPSTVEDSGAAESDGATPPASAAPLITVTNAAVNYGREEVLTSVNLRVARGERLAIVGVSGAGKSTLLALLRGALRPQAGSVQIGEVHVDAESGDLAQLRARSAVVAQTTWMFTGTIADNLRLARPDATAEQMWEALRRAQVDEDVARMPEGLDTYLGEDSALISGGQAQRISLARAFLAGRTLLLLDEPTAQVDLESEDRICAALAGLGPEYTLVMVTHRPALAALADRVVRVRDGILEEVSDVHAE</sequence>
<evidence type="ECO:0000259" key="10">
    <source>
        <dbReference type="PROSITE" id="PS50929"/>
    </source>
</evidence>
<keyword evidence="4 11" id="KW-0067">ATP-binding</keyword>
<evidence type="ECO:0000256" key="6">
    <source>
        <dbReference type="ARBA" id="ARBA00023136"/>
    </source>
</evidence>
<dbReference type="InterPro" id="IPR003593">
    <property type="entry name" value="AAA+_ATPase"/>
</dbReference>
<evidence type="ECO:0000256" key="1">
    <source>
        <dbReference type="ARBA" id="ARBA00004651"/>
    </source>
</evidence>
<evidence type="ECO:0000313" key="13">
    <source>
        <dbReference type="Proteomes" id="UP001284901"/>
    </source>
</evidence>
<dbReference type="EMBL" id="JAWNFY010000015">
    <property type="protein sequence ID" value="MDY5146625.1"/>
    <property type="molecule type" value="Genomic_DNA"/>
</dbReference>
<dbReference type="Pfam" id="PF00005">
    <property type="entry name" value="ABC_tran"/>
    <property type="match status" value="1"/>
</dbReference>
<evidence type="ECO:0000259" key="9">
    <source>
        <dbReference type="PROSITE" id="PS50893"/>
    </source>
</evidence>
<feature type="transmembrane region" description="Helical" evidence="8">
    <location>
        <begin position="302"/>
        <end position="325"/>
    </location>
</feature>
<dbReference type="RefSeq" id="WP_087071106.1">
    <property type="nucleotide sequence ID" value="NZ_CAUPFC010000006.1"/>
</dbReference>
<evidence type="ECO:0000256" key="3">
    <source>
        <dbReference type="ARBA" id="ARBA00022741"/>
    </source>
</evidence>
<dbReference type="PANTHER" id="PTHR24221:SF654">
    <property type="entry name" value="ATP-BINDING CASSETTE SUB-FAMILY B MEMBER 6"/>
    <property type="match status" value="1"/>
</dbReference>
<keyword evidence="5 8" id="KW-1133">Transmembrane helix</keyword>
<evidence type="ECO:0000313" key="14">
    <source>
        <dbReference type="Proteomes" id="UP001288320"/>
    </source>
</evidence>
<dbReference type="InterPro" id="IPR036640">
    <property type="entry name" value="ABC1_TM_sf"/>
</dbReference>
<dbReference type="PROSITE" id="PS00211">
    <property type="entry name" value="ABC_TRANSPORTER_1"/>
    <property type="match status" value="1"/>
</dbReference>
<keyword evidence="13" id="KW-1185">Reference proteome</keyword>
<dbReference type="InterPro" id="IPR003439">
    <property type="entry name" value="ABC_transporter-like_ATP-bd"/>
</dbReference>
<comment type="subcellular location">
    <subcellularLocation>
        <location evidence="1">Cell membrane</location>
        <topology evidence="1">Multi-pass membrane protein</topology>
    </subcellularLocation>
</comment>
<comment type="caution">
    <text evidence="11">The sequence shown here is derived from an EMBL/GenBank/DDBJ whole genome shotgun (WGS) entry which is preliminary data.</text>
</comment>
<feature type="transmembrane region" description="Helical" evidence="8">
    <location>
        <begin position="188"/>
        <end position="208"/>
    </location>
</feature>
<dbReference type="GO" id="GO:0005886">
    <property type="term" value="C:plasma membrane"/>
    <property type="evidence" value="ECO:0007669"/>
    <property type="project" value="UniProtKB-SubCell"/>
</dbReference>
<gene>
    <name evidence="11" type="ORF">R6G74_05775</name>
    <name evidence="12" type="ORF">R6P33_06290</name>
</gene>
<dbReference type="InterPro" id="IPR027417">
    <property type="entry name" value="P-loop_NTPase"/>
</dbReference>
<name>A0AAW9HG89_9ACTO</name>
<dbReference type="InterPro" id="IPR017871">
    <property type="entry name" value="ABC_transporter-like_CS"/>
</dbReference>
<protein>
    <submittedName>
        <fullName evidence="11">ABC transporter ATP-binding protein</fullName>
    </submittedName>
</protein>
<dbReference type="PROSITE" id="PS50929">
    <property type="entry name" value="ABC_TM1F"/>
    <property type="match status" value="1"/>
</dbReference>
<dbReference type="SMART" id="SM00382">
    <property type="entry name" value="AAA"/>
    <property type="match status" value="1"/>
</dbReference>
<dbReference type="PROSITE" id="PS50893">
    <property type="entry name" value="ABC_TRANSPORTER_2"/>
    <property type="match status" value="1"/>
</dbReference>
<reference evidence="11 13" key="1">
    <citation type="submission" date="2023-10" db="EMBL/GenBank/DDBJ databases">
        <title>Whole Genome based description of the genera Actinobaculum and Actinotignum reveals a complex phylogenetic relationship within the species included in the genus Actinotignum.</title>
        <authorList>
            <person name="Jensen C.S."/>
            <person name="Dargis R."/>
            <person name="Kemp M."/>
            <person name="Christensen J.J."/>
        </authorList>
    </citation>
    <scope>NUCLEOTIDE SEQUENCE</scope>
    <source>
        <strain evidence="12 13">SLA_B089</strain>
        <strain evidence="11">SLA_B245</strain>
    </source>
</reference>
<dbReference type="Gene3D" id="3.40.50.300">
    <property type="entry name" value="P-loop containing nucleotide triphosphate hydrolases"/>
    <property type="match status" value="1"/>
</dbReference>
<evidence type="ECO:0000256" key="5">
    <source>
        <dbReference type="ARBA" id="ARBA00022989"/>
    </source>
</evidence>
<dbReference type="Proteomes" id="UP001288320">
    <property type="component" value="Unassembled WGS sequence"/>
</dbReference>
<dbReference type="GeneID" id="92813761"/>
<dbReference type="InterPro" id="IPR039421">
    <property type="entry name" value="Type_1_exporter"/>
</dbReference>
<dbReference type="AlphaFoldDB" id="A0AAW9HG89"/>
<dbReference type="GO" id="GO:0016887">
    <property type="term" value="F:ATP hydrolysis activity"/>
    <property type="evidence" value="ECO:0007669"/>
    <property type="project" value="InterPro"/>
</dbReference>
<feature type="transmembrane region" description="Helical" evidence="8">
    <location>
        <begin position="269"/>
        <end position="290"/>
    </location>
</feature>
<dbReference type="Proteomes" id="UP001284901">
    <property type="component" value="Unassembled WGS sequence"/>
</dbReference>
<keyword evidence="2 8" id="KW-0812">Transmembrane</keyword>
<feature type="transmembrane region" description="Helical" evidence="8">
    <location>
        <begin position="50"/>
        <end position="72"/>
    </location>
</feature>
<feature type="transmembrane region" description="Helical" evidence="8">
    <location>
        <begin position="160"/>
        <end position="182"/>
    </location>
</feature>
<dbReference type="GO" id="GO:0140359">
    <property type="term" value="F:ABC-type transporter activity"/>
    <property type="evidence" value="ECO:0007669"/>
    <property type="project" value="InterPro"/>
</dbReference>
<feature type="transmembrane region" description="Helical" evidence="8">
    <location>
        <begin position="84"/>
        <end position="101"/>
    </location>
</feature>
<keyword evidence="3" id="KW-0547">Nucleotide-binding</keyword>
<accession>A0AAW9HG89</accession>
<dbReference type="EMBL" id="JAWNFV010000010">
    <property type="protein sequence ID" value="MDY5140819.1"/>
    <property type="molecule type" value="Genomic_DNA"/>
</dbReference>
<dbReference type="SUPFAM" id="SSF52540">
    <property type="entry name" value="P-loop containing nucleoside triphosphate hydrolases"/>
    <property type="match status" value="1"/>
</dbReference>
<keyword evidence="6 8" id="KW-0472">Membrane</keyword>
<evidence type="ECO:0000256" key="4">
    <source>
        <dbReference type="ARBA" id="ARBA00022840"/>
    </source>
</evidence>
<evidence type="ECO:0000313" key="12">
    <source>
        <dbReference type="EMBL" id="MDY5146625.1"/>
    </source>
</evidence>
<dbReference type="PANTHER" id="PTHR24221">
    <property type="entry name" value="ATP-BINDING CASSETTE SUB-FAMILY B"/>
    <property type="match status" value="1"/>
</dbReference>
<organism evidence="11 14">
    <name type="scientific">Actinotignum timonense</name>
    <dbReference type="NCBI Taxonomy" id="1870995"/>
    <lineage>
        <taxon>Bacteria</taxon>
        <taxon>Bacillati</taxon>
        <taxon>Actinomycetota</taxon>
        <taxon>Actinomycetes</taxon>
        <taxon>Actinomycetales</taxon>
        <taxon>Actinomycetaceae</taxon>
        <taxon>Actinotignum</taxon>
    </lineage>
</organism>
<dbReference type="GO" id="GO:0005524">
    <property type="term" value="F:ATP binding"/>
    <property type="evidence" value="ECO:0007669"/>
    <property type="project" value="UniProtKB-KW"/>
</dbReference>
<feature type="region of interest" description="Disordered" evidence="7">
    <location>
        <begin position="1"/>
        <end position="44"/>
    </location>
</feature>
<proteinExistence type="predicted"/>
<dbReference type="SUPFAM" id="SSF90123">
    <property type="entry name" value="ABC transporter transmembrane region"/>
    <property type="match status" value="1"/>
</dbReference>
<evidence type="ECO:0000256" key="8">
    <source>
        <dbReference type="SAM" id="Phobius"/>
    </source>
</evidence>
<feature type="domain" description="ABC transmembrane type-1" evidence="10">
    <location>
        <begin position="59"/>
        <end position="328"/>
    </location>
</feature>
<feature type="domain" description="ABC transporter" evidence="9">
    <location>
        <begin position="379"/>
        <end position="600"/>
    </location>
</feature>
<dbReference type="Pfam" id="PF00664">
    <property type="entry name" value="ABC_membrane"/>
    <property type="match status" value="1"/>
</dbReference>
<evidence type="ECO:0000256" key="2">
    <source>
        <dbReference type="ARBA" id="ARBA00022692"/>
    </source>
</evidence>
<dbReference type="Gene3D" id="1.20.1560.10">
    <property type="entry name" value="ABC transporter type 1, transmembrane domain"/>
    <property type="match status" value="1"/>
</dbReference>
<evidence type="ECO:0000256" key="7">
    <source>
        <dbReference type="SAM" id="MobiDB-lite"/>
    </source>
</evidence>